<dbReference type="PRINTS" id="PR00248">
    <property type="entry name" value="GPCRMGR"/>
</dbReference>
<evidence type="ECO:0000259" key="14">
    <source>
        <dbReference type="PROSITE" id="PS50259"/>
    </source>
</evidence>
<evidence type="ECO:0000256" key="6">
    <source>
        <dbReference type="ARBA" id="ARBA00023040"/>
    </source>
</evidence>
<feature type="transmembrane region" description="Helical" evidence="12">
    <location>
        <begin position="585"/>
        <end position="607"/>
    </location>
</feature>
<dbReference type="InterPro" id="IPR038550">
    <property type="entry name" value="GPCR_3_9-Cys_sf"/>
</dbReference>
<comment type="caution">
    <text evidence="15">The sequence shown here is derived from an EMBL/GenBank/DDBJ whole genome shotgun (WGS) entry which is preliminary data.</text>
</comment>
<feature type="transmembrane region" description="Helical" evidence="12">
    <location>
        <begin position="745"/>
        <end position="767"/>
    </location>
</feature>
<keyword evidence="5 12" id="KW-1133">Transmembrane helix</keyword>
<keyword evidence="7 12" id="KW-0472">Membrane</keyword>
<dbReference type="Gene3D" id="3.40.50.2300">
    <property type="match status" value="2"/>
</dbReference>
<dbReference type="InterPro" id="IPR001828">
    <property type="entry name" value="ANF_lig-bd_rcpt"/>
</dbReference>
<comment type="subcellular location">
    <subcellularLocation>
        <location evidence="1">Cell membrane</location>
        <topology evidence="1">Multi-pass membrane protein</topology>
    </subcellularLocation>
</comment>
<dbReference type="FunFam" id="3.40.50.2300:FF:000016">
    <property type="entry name" value="Taste 1 receptor member 2"/>
    <property type="match status" value="1"/>
</dbReference>
<dbReference type="Gene3D" id="2.10.50.30">
    <property type="entry name" value="GPCR, family 3, nine cysteines domain"/>
    <property type="match status" value="1"/>
</dbReference>
<evidence type="ECO:0000256" key="8">
    <source>
        <dbReference type="ARBA" id="ARBA00023170"/>
    </source>
</evidence>
<evidence type="ECO:0000256" key="2">
    <source>
        <dbReference type="ARBA" id="ARBA00022475"/>
    </source>
</evidence>
<gene>
    <name evidence="15" type="primary">TAS1R1_1</name>
    <name evidence="15" type="ORF">N1851_026534</name>
</gene>
<dbReference type="InterPro" id="IPR017978">
    <property type="entry name" value="GPCR_3_C"/>
</dbReference>
<dbReference type="GO" id="GO:0050909">
    <property type="term" value="P:sensory perception of taste"/>
    <property type="evidence" value="ECO:0007669"/>
    <property type="project" value="UniProtKB-ARBA"/>
</dbReference>
<reference evidence="15" key="1">
    <citation type="journal article" date="2023" name="Front. Mar. Sci.">
        <title>A new Merluccius polli reference genome to investigate the effects of global change in West African waters.</title>
        <authorList>
            <person name="Mateo J.L."/>
            <person name="Blanco-Fernandez C."/>
            <person name="Garcia-Vazquez E."/>
            <person name="Machado-Schiaffino G."/>
        </authorList>
    </citation>
    <scope>NUCLEOTIDE SEQUENCE</scope>
    <source>
        <strain evidence="15">C29</strain>
        <tissue evidence="15">Fin</tissue>
    </source>
</reference>
<name>A0AA47MBK9_MERPO</name>
<dbReference type="Pfam" id="PF01094">
    <property type="entry name" value="ANF_receptor"/>
    <property type="match status" value="1"/>
</dbReference>
<evidence type="ECO:0000256" key="11">
    <source>
        <dbReference type="ARBA" id="ARBA00038492"/>
    </source>
</evidence>
<keyword evidence="9" id="KW-0325">Glycoprotein</keyword>
<dbReference type="SUPFAM" id="SSF57586">
    <property type="entry name" value="TNF receptor-like"/>
    <property type="match status" value="1"/>
</dbReference>
<evidence type="ECO:0000313" key="15">
    <source>
        <dbReference type="EMBL" id="KAK0137263.1"/>
    </source>
</evidence>
<dbReference type="InterPro" id="IPR000337">
    <property type="entry name" value="GPCR_3"/>
</dbReference>
<dbReference type="Proteomes" id="UP001174136">
    <property type="component" value="Unassembled WGS sequence"/>
</dbReference>
<dbReference type="PROSITE" id="PS50259">
    <property type="entry name" value="G_PROTEIN_RECEP_F3_4"/>
    <property type="match status" value="1"/>
</dbReference>
<keyword evidence="16" id="KW-1185">Reference proteome</keyword>
<dbReference type="SUPFAM" id="SSF53822">
    <property type="entry name" value="Periplasmic binding protein-like I"/>
    <property type="match status" value="1"/>
</dbReference>
<evidence type="ECO:0000256" key="10">
    <source>
        <dbReference type="ARBA" id="ARBA00023224"/>
    </source>
</evidence>
<protein>
    <submittedName>
        <fullName evidence="15">Taste receptor type 1 member 1</fullName>
    </submittedName>
</protein>
<evidence type="ECO:0000256" key="9">
    <source>
        <dbReference type="ARBA" id="ARBA00023180"/>
    </source>
</evidence>
<dbReference type="Pfam" id="PF00003">
    <property type="entry name" value="7tm_3"/>
    <property type="match status" value="1"/>
</dbReference>
<feature type="transmembrane region" description="Helical" evidence="12">
    <location>
        <begin position="550"/>
        <end position="573"/>
    </location>
</feature>
<organism evidence="15 16">
    <name type="scientific">Merluccius polli</name>
    <name type="common">Benguela hake</name>
    <name type="synonym">Merluccius cadenati</name>
    <dbReference type="NCBI Taxonomy" id="89951"/>
    <lineage>
        <taxon>Eukaryota</taxon>
        <taxon>Metazoa</taxon>
        <taxon>Chordata</taxon>
        <taxon>Craniata</taxon>
        <taxon>Vertebrata</taxon>
        <taxon>Euteleostomi</taxon>
        <taxon>Actinopterygii</taxon>
        <taxon>Neopterygii</taxon>
        <taxon>Teleostei</taxon>
        <taxon>Neoteleostei</taxon>
        <taxon>Acanthomorphata</taxon>
        <taxon>Zeiogadaria</taxon>
        <taxon>Gadariae</taxon>
        <taxon>Gadiformes</taxon>
        <taxon>Gadoidei</taxon>
        <taxon>Merlucciidae</taxon>
        <taxon>Merluccius</taxon>
    </lineage>
</organism>
<accession>A0AA47MBK9</accession>
<feature type="transmembrane region" description="Helical" evidence="12">
    <location>
        <begin position="619"/>
        <end position="644"/>
    </location>
</feature>
<evidence type="ECO:0000256" key="5">
    <source>
        <dbReference type="ARBA" id="ARBA00022989"/>
    </source>
</evidence>
<feature type="chain" id="PRO_5041252271" evidence="13">
    <location>
        <begin position="24"/>
        <end position="825"/>
    </location>
</feature>
<keyword evidence="6" id="KW-0297">G-protein coupled receptor</keyword>
<evidence type="ECO:0000256" key="3">
    <source>
        <dbReference type="ARBA" id="ARBA00022692"/>
    </source>
</evidence>
<evidence type="ECO:0000313" key="16">
    <source>
        <dbReference type="Proteomes" id="UP001174136"/>
    </source>
</evidence>
<keyword evidence="8 15" id="KW-0675">Receptor</keyword>
<proteinExistence type="inferred from homology"/>
<dbReference type="PANTHER" id="PTHR24061">
    <property type="entry name" value="CALCIUM-SENSING RECEPTOR-RELATED"/>
    <property type="match status" value="1"/>
</dbReference>
<dbReference type="Pfam" id="PF07562">
    <property type="entry name" value="NCD3G"/>
    <property type="match status" value="1"/>
</dbReference>
<feature type="transmembrane region" description="Helical" evidence="12">
    <location>
        <begin position="700"/>
        <end position="733"/>
    </location>
</feature>
<evidence type="ECO:0000256" key="13">
    <source>
        <dbReference type="SAM" id="SignalP"/>
    </source>
</evidence>
<dbReference type="FunFam" id="2.10.50.30:FF:000004">
    <property type="entry name" value="Taste receptor type 1 member 3-like protein"/>
    <property type="match status" value="1"/>
</dbReference>
<dbReference type="GO" id="GO:0004930">
    <property type="term" value="F:G protein-coupled receptor activity"/>
    <property type="evidence" value="ECO:0007669"/>
    <property type="project" value="UniProtKB-KW"/>
</dbReference>
<dbReference type="AlphaFoldDB" id="A0AA47MBK9"/>
<keyword evidence="4 13" id="KW-0732">Signal</keyword>
<evidence type="ECO:0000256" key="4">
    <source>
        <dbReference type="ARBA" id="ARBA00022729"/>
    </source>
</evidence>
<keyword evidence="2" id="KW-1003">Cell membrane</keyword>
<evidence type="ECO:0000256" key="12">
    <source>
        <dbReference type="SAM" id="Phobius"/>
    </source>
</evidence>
<feature type="transmembrane region" description="Helical" evidence="12">
    <location>
        <begin position="664"/>
        <end position="684"/>
    </location>
</feature>
<dbReference type="InterPro" id="IPR028082">
    <property type="entry name" value="Peripla_BP_I"/>
</dbReference>
<comment type="similarity">
    <text evidence="11">Belongs to the G-protein coupled receptor 3 family. TAS1R subfamily.</text>
</comment>
<dbReference type="PANTHER" id="PTHR24061:SF441">
    <property type="entry name" value="TASTE RECEPTOR TYPE 1 MEMBER 2B-RELATED"/>
    <property type="match status" value="1"/>
</dbReference>
<feature type="signal peptide" evidence="13">
    <location>
        <begin position="1"/>
        <end position="23"/>
    </location>
</feature>
<evidence type="ECO:0000256" key="1">
    <source>
        <dbReference type="ARBA" id="ARBA00004651"/>
    </source>
</evidence>
<keyword evidence="3 12" id="KW-0812">Transmembrane</keyword>
<dbReference type="EMBL" id="JAOPHQ010004915">
    <property type="protein sequence ID" value="KAK0137263.1"/>
    <property type="molecule type" value="Genomic_DNA"/>
</dbReference>
<sequence>MTRLSVSLYLLLALGLNVPQSMSEKTSSEFNLDGDYLLGGLFDIHHVNGSLQTDRPEAIDCSSHEFKPANYRKFQVMRFAVEEINNSSVLLPNVSLGYEILDHCSPINFPGVLSLISFNGSIRFSWGRSDYRPLGKVMGVVGPFTSTDSLAIAPLFTLNLIPLVSYGAASSVLSVRAKYPAFLRTVGSNNDTVVLIIQVLQRFHWTWVAVLYSSDAYGADGLDLCIHKMMGTDICLAYTAEIQDKRLFNAFRQIEILKISVIIVFAGKRDALLLIEAAAAHNISNKVWIATEPWHLSKKISNRSDIERIGTILGLTQKTRNIPGFDAFVKSRRRTNQKQHVSTAAHICNQDCSCGVLTGEEILAVEFSYNVQVYMATYAIAHALHEVLRCDSGSCHTNGTVYPYMVLHQLKETNITVLDLNVQFNELGAIKFPFLDIEVWTKSGLKKVGTYQVTPTGPVLSINISKIQWHTNGTVPVSVCSRECPVGYAKRADGIHRCCFKCERCRSGTYLNITEDAYKCKKCAKTEWSLANSTSCKLRSVEYIPLMNPVAIVILAAAMALAGLSLAIAVLFATNYSTPVVKSAGGLMCFLILGCLSLCTISIFFYFGKPTDASCILRYLPFMLFFTACLACFVVRAFQIVCVFKMAAKFPKIYSWWVKYNGQWLLIAAPVLMQALLLTIGYASKHPKPHNETAMFPDKIILGCGMGNAALFSLSTLLLISLVVLCFTFSYMGKDLPKNYNEAKAITFCLLLLILTWVFYVTTHTIYQGKYIQTLNAVAVLSSLYSVLLWYFLPKCYIILFQPQRNTPQYFQGLIQSYTKQISTQ</sequence>
<evidence type="ECO:0000256" key="7">
    <source>
        <dbReference type="ARBA" id="ARBA00023136"/>
    </source>
</evidence>
<dbReference type="GO" id="GO:0005886">
    <property type="term" value="C:plasma membrane"/>
    <property type="evidence" value="ECO:0007669"/>
    <property type="project" value="UniProtKB-SubCell"/>
</dbReference>
<feature type="domain" description="G-protein coupled receptors family 3 profile" evidence="14">
    <location>
        <begin position="550"/>
        <end position="807"/>
    </location>
</feature>
<dbReference type="InterPro" id="IPR011500">
    <property type="entry name" value="GPCR_3_9-Cys_dom"/>
</dbReference>
<keyword evidence="10" id="KW-0807">Transducer</keyword>
<dbReference type="InterPro" id="IPR000068">
    <property type="entry name" value="GPCR_3_Ca_sens_rcpt-rel"/>
</dbReference>
<feature type="transmembrane region" description="Helical" evidence="12">
    <location>
        <begin position="773"/>
        <end position="793"/>
    </location>
</feature>